<evidence type="ECO:0000256" key="6">
    <source>
        <dbReference type="ARBA" id="ARBA00023014"/>
    </source>
</evidence>
<evidence type="ECO:0000256" key="4">
    <source>
        <dbReference type="ARBA" id="ARBA00023002"/>
    </source>
</evidence>
<dbReference type="GO" id="GO:0046872">
    <property type="term" value="F:metal ion binding"/>
    <property type="evidence" value="ECO:0007669"/>
    <property type="project" value="UniProtKB-KW"/>
</dbReference>
<dbReference type="InterPro" id="IPR052034">
    <property type="entry name" value="NasD-like"/>
</dbReference>
<sequence>MKPRHADLLAADLDRETLIKYLDRFMMFYIRTADKLTRTAPWLDNMEGGIDYLRSVIIDDKLGLNDHLEEELARLRAAFACEWTETVNNPAAQTRFKHFINSDQRDPNVQVVPERDQHRPATPYERIPVTLVEEKA</sequence>
<keyword evidence="3" id="KW-0479">Metal-binding</keyword>
<evidence type="ECO:0000256" key="1">
    <source>
        <dbReference type="ARBA" id="ARBA00022485"/>
    </source>
</evidence>
<dbReference type="Proteomes" id="UP000251721">
    <property type="component" value="Unassembled WGS sequence"/>
</dbReference>
<dbReference type="PANTHER" id="PTHR43809">
    <property type="entry name" value="NITRITE REDUCTASE (NADH) LARGE SUBUNIT"/>
    <property type="match status" value="1"/>
</dbReference>
<dbReference type="AlphaFoldDB" id="A0A2X3GJB8"/>
<gene>
    <name evidence="7" type="ORF">NCTC13465_06083</name>
</gene>
<keyword evidence="2" id="KW-0349">Heme</keyword>
<dbReference type="PANTHER" id="PTHR43809:SF1">
    <property type="entry name" value="NITRITE REDUCTASE (NADH) LARGE SUBUNIT"/>
    <property type="match status" value="1"/>
</dbReference>
<name>A0A2X3GJB8_KLEPN</name>
<evidence type="ECO:0000256" key="3">
    <source>
        <dbReference type="ARBA" id="ARBA00022723"/>
    </source>
</evidence>
<keyword evidence="1" id="KW-0004">4Fe-4S</keyword>
<evidence type="ECO:0000313" key="7">
    <source>
        <dbReference type="EMBL" id="SQC58505.1"/>
    </source>
</evidence>
<dbReference type="InterPro" id="IPR045854">
    <property type="entry name" value="NO2/SO3_Rdtase_4Fe4S_sf"/>
</dbReference>
<dbReference type="EMBL" id="UAWQ01000020">
    <property type="protein sequence ID" value="SQC58505.1"/>
    <property type="molecule type" value="Genomic_DNA"/>
</dbReference>
<reference evidence="7 8" key="1">
    <citation type="submission" date="2018-06" db="EMBL/GenBank/DDBJ databases">
        <authorList>
            <consortium name="Pathogen Informatics"/>
            <person name="Doyle S."/>
        </authorList>
    </citation>
    <scope>NUCLEOTIDE SEQUENCE [LARGE SCALE GENOMIC DNA]</scope>
    <source>
        <strain evidence="7 8">NCTC13465</strain>
    </source>
</reference>
<dbReference type="SUPFAM" id="SSF56014">
    <property type="entry name" value="Nitrite and sulphite reductase 4Fe-4S domain-like"/>
    <property type="match status" value="1"/>
</dbReference>
<accession>A0A2X3GJB8</accession>
<keyword evidence="5" id="KW-0408">Iron</keyword>
<dbReference type="GO" id="GO:0016491">
    <property type="term" value="F:oxidoreductase activity"/>
    <property type="evidence" value="ECO:0007669"/>
    <property type="project" value="UniProtKB-KW"/>
</dbReference>
<evidence type="ECO:0000256" key="2">
    <source>
        <dbReference type="ARBA" id="ARBA00022617"/>
    </source>
</evidence>
<proteinExistence type="predicted"/>
<protein>
    <submittedName>
        <fullName evidence="7">Nitrite reductase subunit NirD</fullName>
    </submittedName>
</protein>
<dbReference type="GO" id="GO:0051539">
    <property type="term" value="F:4 iron, 4 sulfur cluster binding"/>
    <property type="evidence" value="ECO:0007669"/>
    <property type="project" value="UniProtKB-KW"/>
</dbReference>
<evidence type="ECO:0000256" key="5">
    <source>
        <dbReference type="ARBA" id="ARBA00023004"/>
    </source>
</evidence>
<organism evidence="7 8">
    <name type="scientific">Klebsiella pneumoniae</name>
    <dbReference type="NCBI Taxonomy" id="573"/>
    <lineage>
        <taxon>Bacteria</taxon>
        <taxon>Pseudomonadati</taxon>
        <taxon>Pseudomonadota</taxon>
        <taxon>Gammaproteobacteria</taxon>
        <taxon>Enterobacterales</taxon>
        <taxon>Enterobacteriaceae</taxon>
        <taxon>Klebsiella/Raoultella group</taxon>
        <taxon>Klebsiella</taxon>
        <taxon>Klebsiella pneumoniae complex</taxon>
    </lineage>
</organism>
<keyword evidence="4" id="KW-0560">Oxidoreductase</keyword>
<evidence type="ECO:0000313" key="8">
    <source>
        <dbReference type="Proteomes" id="UP000251721"/>
    </source>
</evidence>
<keyword evidence="6" id="KW-0411">Iron-sulfur</keyword>